<evidence type="ECO:0000259" key="10">
    <source>
        <dbReference type="PROSITE" id="PS51100"/>
    </source>
</evidence>
<evidence type="ECO:0000256" key="5">
    <source>
        <dbReference type="ARBA" id="ARBA00022597"/>
    </source>
</evidence>
<evidence type="ECO:0000313" key="11">
    <source>
        <dbReference type="EMBL" id="QJX80664.1"/>
    </source>
</evidence>
<reference evidence="11 12" key="1">
    <citation type="submission" date="2019-10" db="EMBL/GenBank/DDBJ databases">
        <title>Complete genome sequences for adaption low water activity.</title>
        <authorList>
            <person name="Zhao L."/>
            <person name="Zhong J."/>
        </authorList>
    </citation>
    <scope>NUCLEOTIDE SEQUENCE [LARGE SCALE GENOMIC DNA]</scope>
    <source>
        <strain evidence="11 12">FDU301</strain>
        <plasmid evidence="12">pfdu301a</plasmid>
    </source>
</reference>
<accession>A0A6M6E553</accession>
<dbReference type="PROSITE" id="PS51100">
    <property type="entry name" value="PTS_EIIB_TYPE_3"/>
    <property type="match status" value="1"/>
</dbReference>
<evidence type="ECO:0000256" key="9">
    <source>
        <dbReference type="PROSITE-ProRule" id="PRU00423"/>
    </source>
</evidence>
<evidence type="ECO:0000256" key="4">
    <source>
        <dbReference type="ARBA" id="ARBA00022553"/>
    </source>
</evidence>
<dbReference type="PANTHER" id="PTHR34581">
    <property type="entry name" value="PTS SYSTEM N,N'-DIACETYLCHITOBIOSE-SPECIFIC EIIB COMPONENT"/>
    <property type="match status" value="1"/>
</dbReference>
<keyword evidence="11" id="KW-0614">Plasmid</keyword>
<organism evidence="11 12">
    <name type="scientific">Priestia megaterium</name>
    <name type="common">Bacillus megaterium</name>
    <dbReference type="NCBI Taxonomy" id="1404"/>
    <lineage>
        <taxon>Bacteria</taxon>
        <taxon>Bacillati</taxon>
        <taxon>Bacillota</taxon>
        <taxon>Bacilli</taxon>
        <taxon>Bacillales</taxon>
        <taxon>Bacillaceae</taxon>
        <taxon>Priestia</taxon>
    </lineage>
</organism>
<dbReference type="InterPro" id="IPR051819">
    <property type="entry name" value="PTS_sugar-specific_EIIB"/>
</dbReference>
<evidence type="ECO:0000313" key="12">
    <source>
        <dbReference type="Proteomes" id="UP000501076"/>
    </source>
</evidence>
<dbReference type="AlphaFoldDB" id="A0A6M6E553"/>
<dbReference type="EMBL" id="CP045273">
    <property type="protein sequence ID" value="QJX80664.1"/>
    <property type="molecule type" value="Genomic_DNA"/>
</dbReference>
<dbReference type="FunFam" id="3.40.50.2300:FF:000017">
    <property type="entry name" value="PTS sugar transporter subunit IIB"/>
    <property type="match status" value="1"/>
</dbReference>
<evidence type="ECO:0000256" key="1">
    <source>
        <dbReference type="ARBA" id="ARBA00004496"/>
    </source>
</evidence>
<dbReference type="NCBIfam" id="TIGR00853">
    <property type="entry name" value="pts-lac"/>
    <property type="match status" value="1"/>
</dbReference>
<keyword evidence="6" id="KW-0808">Transferase</keyword>
<keyword evidence="4" id="KW-0597">Phosphoprotein</keyword>
<dbReference type="GO" id="GO:0016301">
    <property type="term" value="F:kinase activity"/>
    <property type="evidence" value="ECO:0007669"/>
    <property type="project" value="UniProtKB-KW"/>
</dbReference>
<evidence type="ECO:0000256" key="2">
    <source>
        <dbReference type="ARBA" id="ARBA00022448"/>
    </source>
</evidence>
<dbReference type="InterPro" id="IPR003501">
    <property type="entry name" value="PTS_EIIB_2/3"/>
</dbReference>
<feature type="domain" description="PTS EIIB type-3" evidence="10">
    <location>
        <begin position="1"/>
        <end position="101"/>
    </location>
</feature>
<gene>
    <name evidence="11" type="ORF">FDZ14_31740</name>
</gene>
<proteinExistence type="predicted"/>
<dbReference type="SUPFAM" id="SSF52794">
    <property type="entry name" value="PTS system IIB component-like"/>
    <property type="match status" value="1"/>
</dbReference>
<dbReference type="PANTHER" id="PTHR34581:SF2">
    <property type="entry name" value="PTS SYSTEM N,N'-DIACETYLCHITOBIOSE-SPECIFIC EIIB COMPONENT"/>
    <property type="match status" value="1"/>
</dbReference>
<keyword evidence="7" id="KW-0598">Phosphotransferase system</keyword>
<dbReference type="GO" id="GO:0009401">
    <property type="term" value="P:phosphoenolpyruvate-dependent sugar phosphotransferase system"/>
    <property type="evidence" value="ECO:0007669"/>
    <property type="project" value="UniProtKB-KW"/>
</dbReference>
<keyword evidence="8" id="KW-0418">Kinase</keyword>
<dbReference type="InterPro" id="IPR013012">
    <property type="entry name" value="PTS_EIIB_3"/>
</dbReference>
<dbReference type="GO" id="GO:0008982">
    <property type="term" value="F:protein-N(PI)-phosphohistidine-sugar phosphotransferase activity"/>
    <property type="evidence" value="ECO:0007669"/>
    <property type="project" value="InterPro"/>
</dbReference>
<dbReference type="GO" id="GO:0005737">
    <property type="term" value="C:cytoplasm"/>
    <property type="evidence" value="ECO:0007669"/>
    <property type="project" value="UniProtKB-SubCell"/>
</dbReference>
<sequence>MNILLCCAAGMSTSLLVTKMEASAKEQGLECKIWAVSAEQVKNNIDDASVLLLGPQVRYLLPQMKKLGEEKNVSVDSINPVHYGMCNGAEVLKTAISLAKQ</sequence>
<evidence type="ECO:0000256" key="7">
    <source>
        <dbReference type="ARBA" id="ARBA00022683"/>
    </source>
</evidence>
<keyword evidence="3" id="KW-0963">Cytoplasm</keyword>
<dbReference type="Gene3D" id="3.40.50.2300">
    <property type="match status" value="1"/>
</dbReference>
<comment type="subcellular location">
    <subcellularLocation>
        <location evidence="1">Cytoplasm</location>
    </subcellularLocation>
</comment>
<geneLocation type="plasmid" evidence="12">
    <name>pfdu301a</name>
</geneLocation>
<dbReference type="InterPro" id="IPR036095">
    <property type="entry name" value="PTS_EIIB-like_sf"/>
</dbReference>
<keyword evidence="5 11" id="KW-0762">Sugar transport</keyword>
<feature type="modified residue" description="Phosphocysteine; by EIIA" evidence="9">
    <location>
        <position position="7"/>
    </location>
</feature>
<dbReference type="Pfam" id="PF02302">
    <property type="entry name" value="PTS_IIB"/>
    <property type="match status" value="1"/>
</dbReference>
<evidence type="ECO:0000256" key="8">
    <source>
        <dbReference type="ARBA" id="ARBA00022777"/>
    </source>
</evidence>
<keyword evidence="2" id="KW-0813">Transport</keyword>
<evidence type="ECO:0000256" key="6">
    <source>
        <dbReference type="ARBA" id="ARBA00022679"/>
    </source>
</evidence>
<dbReference type="CDD" id="cd05564">
    <property type="entry name" value="PTS_IIB_chitobiose_lichenan"/>
    <property type="match status" value="1"/>
</dbReference>
<evidence type="ECO:0000256" key="3">
    <source>
        <dbReference type="ARBA" id="ARBA00022490"/>
    </source>
</evidence>
<name>A0A6M6E553_PRIMG</name>
<dbReference type="Proteomes" id="UP000501076">
    <property type="component" value="Plasmid pFDU301A"/>
</dbReference>
<protein>
    <submittedName>
        <fullName evidence="11">PTS sugar transporter subunit IIB</fullName>
    </submittedName>
</protein>